<feature type="compositionally biased region" description="Polar residues" evidence="1">
    <location>
        <begin position="16"/>
        <end position="30"/>
    </location>
</feature>
<protein>
    <submittedName>
        <fullName evidence="3">Spore coat protein</fullName>
    </submittedName>
</protein>
<keyword evidence="3" id="KW-0946">Virion</keyword>
<dbReference type="RefSeq" id="WP_179871781.1">
    <property type="nucleotide sequence ID" value="NZ_NUAN01000279.1"/>
</dbReference>
<dbReference type="GO" id="GO:0030435">
    <property type="term" value="P:sporulation resulting in formation of a cellular spore"/>
    <property type="evidence" value="ECO:0007669"/>
    <property type="project" value="InterPro"/>
</dbReference>
<evidence type="ECO:0000259" key="2">
    <source>
        <dbReference type="Pfam" id="PF07552"/>
    </source>
</evidence>
<evidence type="ECO:0000256" key="1">
    <source>
        <dbReference type="SAM" id="MobiDB-lite"/>
    </source>
</evidence>
<keyword evidence="3" id="KW-0167">Capsid protein</keyword>
<sequence>MDKKCHSDENKKWSALDSSNPHPSFKNASVSEAAAQESKTYQISEESITIVDSADVEVTTTDTKAALSIQAALQAAIVVIISISIADSE</sequence>
<reference evidence="3 4" key="1">
    <citation type="submission" date="2017-09" db="EMBL/GenBank/DDBJ databases">
        <title>Large-scale bioinformatics analysis of Bacillus genomes uncovers conserved roles of natural products in bacterial physiology.</title>
        <authorList>
            <consortium name="Agbiome Team Llc"/>
            <person name="Bleich R.M."/>
            <person name="Kirk G.J."/>
            <person name="Santa Maria K.C."/>
            <person name="Allen S.E."/>
            <person name="Farag S."/>
            <person name="Shank E.A."/>
            <person name="Bowers A."/>
        </authorList>
    </citation>
    <scope>NUCLEOTIDE SEQUENCE [LARGE SCALE GENOMIC DNA]</scope>
    <source>
        <strain evidence="3 4">AFS027647</strain>
    </source>
</reference>
<accession>A0A9X6U5Z6</accession>
<name>A0A9X6U5Z6_BACCE</name>
<dbReference type="Pfam" id="PF07552">
    <property type="entry name" value="Coat_X"/>
    <property type="match status" value="1"/>
</dbReference>
<dbReference type="Proteomes" id="UP000220691">
    <property type="component" value="Unassembled WGS sequence"/>
</dbReference>
<evidence type="ECO:0000313" key="4">
    <source>
        <dbReference type="Proteomes" id="UP000220691"/>
    </source>
</evidence>
<dbReference type="GO" id="GO:0031160">
    <property type="term" value="C:spore wall"/>
    <property type="evidence" value="ECO:0007669"/>
    <property type="project" value="InterPro"/>
</dbReference>
<feature type="region of interest" description="Disordered" evidence="1">
    <location>
        <begin position="1"/>
        <end position="31"/>
    </location>
</feature>
<gene>
    <name evidence="3" type="ORF">CN553_29845</name>
</gene>
<organism evidence="3 4">
    <name type="scientific">Bacillus cereus</name>
    <dbReference type="NCBI Taxonomy" id="1396"/>
    <lineage>
        <taxon>Bacteria</taxon>
        <taxon>Bacillati</taxon>
        <taxon>Bacillota</taxon>
        <taxon>Bacilli</taxon>
        <taxon>Bacillales</taxon>
        <taxon>Bacillaceae</taxon>
        <taxon>Bacillus</taxon>
        <taxon>Bacillus cereus group</taxon>
    </lineage>
</organism>
<dbReference type="AlphaFoldDB" id="A0A9X6U5Z6"/>
<feature type="non-terminal residue" evidence="3">
    <location>
        <position position="89"/>
    </location>
</feature>
<comment type="caution">
    <text evidence="3">The sequence shown here is derived from an EMBL/GenBank/DDBJ whole genome shotgun (WGS) entry which is preliminary data.</text>
</comment>
<feature type="compositionally biased region" description="Basic and acidic residues" evidence="1">
    <location>
        <begin position="1"/>
        <end position="14"/>
    </location>
</feature>
<dbReference type="InterPro" id="IPR011428">
    <property type="entry name" value="Spore_coat_X/V"/>
</dbReference>
<evidence type="ECO:0000313" key="3">
    <source>
        <dbReference type="EMBL" id="PEN80675.1"/>
    </source>
</evidence>
<dbReference type="EMBL" id="NUAN01000279">
    <property type="protein sequence ID" value="PEN80675.1"/>
    <property type="molecule type" value="Genomic_DNA"/>
</dbReference>
<feature type="domain" description="Spore coat protein X/V" evidence="2">
    <location>
        <begin position="29"/>
        <end position="85"/>
    </location>
</feature>
<proteinExistence type="predicted"/>